<comment type="caution">
    <text evidence="1">The sequence shown here is derived from an EMBL/GenBank/DDBJ whole genome shotgun (WGS) entry which is preliminary data.</text>
</comment>
<sequence length="204" mass="23214">MHHGDEVGMFIPALNSTHFKARTFDFARNSDKFPTPHQQELAVLTMADHWWWRDLNKASVAKYMNTHVPTRQVRSLQSDSNVLAMTHSARVYNDTTPDRSAYTQQQHAHPEVYLCETSLEFWVLPNWTSSAGMITRVHPGKNRLVWGTGNHQPMSPCFRKRKLLPLGTNHRSTFSKKLGQDFCTSHAKGTSTGHWTTKDAGNLG</sequence>
<proteinExistence type="predicted"/>
<gene>
    <name evidence="1" type="ORF">BaRGS_00023603</name>
</gene>
<reference evidence="1 2" key="1">
    <citation type="journal article" date="2023" name="Sci. Data">
        <title>Genome assembly of the Korean intertidal mud-creeper Batillaria attramentaria.</title>
        <authorList>
            <person name="Patra A.K."/>
            <person name="Ho P.T."/>
            <person name="Jun S."/>
            <person name="Lee S.J."/>
            <person name="Kim Y."/>
            <person name="Won Y.J."/>
        </authorList>
    </citation>
    <scope>NUCLEOTIDE SEQUENCE [LARGE SCALE GENOMIC DNA]</scope>
    <source>
        <strain evidence="1">Wonlab-2016</strain>
    </source>
</reference>
<evidence type="ECO:0000313" key="1">
    <source>
        <dbReference type="EMBL" id="KAK7485193.1"/>
    </source>
</evidence>
<keyword evidence="2" id="KW-1185">Reference proteome</keyword>
<organism evidence="1 2">
    <name type="scientific">Batillaria attramentaria</name>
    <dbReference type="NCBI Taxonomy" id="370345"/>
    <lineage>
        <taxon>Eukaryota</taxon>
        <taxon>Metazoa</taxon>
        <taxon>Spiralia</taxon>
        <taxon>Lophotrochozoa</taxon>
        <taxon>Mollusca</taxon>
        <taxon>Gastropoda</taxon>
        <taxon>Caenogastropoda</taxon>
        <taxon>Sorbeoconcha</taxon>
        <taxon>Cerithioidea</taxon>
        <taxon>Batillariidae</taxon>
        <taxon>Batillaria</taxon>
    </lineage>
</organism>
<dbReference type="EMBL" id="JACVVK020000198">
    <property type="protein sequence ID" value="KAK7485193.1"/>
    <property type="molecule type" value="Genomic_DNA"/>
</dbReference>
<evidence type="ECO:0000313" key="2">
    <source>
        <dbReference type="Proteomes" id="UP001519460"/>
    </source>
</evidence>
<protein>
    <submittedName>
        <fullName evidence="1">Uncharacterized protein</fullName>
    </submittedName>
</protein>
<dbReference type="AlphaFoldDB" id="A0ABD0KDN7"/>
<dbReference type="Proteomes" id="UP001519460">
    <property type="component" value="Unassembled WGS sequence"/>
</dbReference>
<name>A0ABD0KDN7_9CAEN</name>
<accession>A0ABD0KDN7</accession>